<name>A0A1G8I243_9RHOB</name>
<dbReference type="EMBL" id="FNEB01000001">
    <property type="protein sequence ID" value="SDI13055.1"/>
    <property type="molecule type" value="Genomic_DNA"/>
</dbReference>
<organism evidence="2 3">
    <name type="scientific">Lutimaribacter saemankumensis</name>
    <dbReference type="NCBI Taxonomy" id="490829"/>
    <lineage>
        <taxon>Bacteria</taxon>
        <taxon>Pseudomonadati</taxon>
        <taxon>Pseudomonadota</taxon>
        <taxon>Alphaproteobacteria</taxon>
        <taxon>Rhodobacterales</taxon>
        <taxon>Roseobacteraceae</taxon>
        <taxon>Lutimaribacter</taxon>
    </lineage>
</organism>
<sequence length="163" mass="17620">MTMLSRDLVAKALSVDADSLPPGDLPLDRLAQRLLGYLRDTADDDPSEEALRDHPDAWTYALSDALCETHPDIAFELVRDLIRICATPDDIALVAAGPLEDLIVQHGPDLIAAIEQEAAGSARFRFALSGVWQRDANPFVWARIEAARADGPDLDAGDPLPPA</sequence>
<proteinExistence type="predicted"/>
<evidence type="ECO:0000313" key="3">
    <source>
        <dbReference type="Proteomes" id="UP000199340"/>
    </source>
</evidence>
<dbReference type="AlphaFoldDB" id="A0A1G8I243"/>
<dbReference type="RefSeq" id="WP_090026537.1">
    <property type="nucleotide sequence ID" value="NZ_FNEB01000001.1"/>
</dbReference>
<gene>
    <name evidence="2" type="ORF">SAMN05421850_101741</name>
</gene>
<dbReference type="Proteomes" id="UP000199340">
    <property type="component" value="Unassembled WGS sequence"/>
</dbReference>
<dbReference type="InterPro" id="IPR049221">
    <property type="entry name" value="DUF6869"/>
</dbReference>
<accession>A0A1G8I243</accession>
<dbReference type="Pfam" id="PF21746">
    <property type="entry name" value="DUF6869"/>
    <property type="match status" value="1"/>
</dbReference>
<feature type="domain" description="DUF6869" evidence="1">
    <location>
        <begin position="49"/>
        <end position="149"/>
    </location>
</feature>
<dbReference type="OrthoDB" id="7855356at2"/>
<protein>
    <recommendedName>
        <fullName evidence="1">DUF6869 domain-containing protein</fullName>
    </recommendedName>
</protein>
<reference evidence="2 3" key="1">
    <citation type="submission" date="2016-10" db="EMBL/GenBank/DDBJ databases">
        <authorList>
            <person name="de Groot N.N."/>
        </authorList>
    </citation>
    <scope>NUCLEOTIDE SEQUENCE [LARGE SCALE GENOMIC DNA]</scope>
    <source>
        <strain evidence="2 3">DSM 28010</strain>
    </source>
</reference>
<evidence type="ECO:0000259" key="1">
    <source>
        <dbReference type="Pfam" id="PF21746"/>
    </source>
</evidence>
<dbReference type="STRING" id="490829.SAMN05421850_101741"/>
<keyword evidence="3" id="KW-1185">Reference proteome</keyword>
<evidence type="ECO:0000313" key="2">
    <source>
        <dbReference type="EMBL" id="SDI13055.1"/>
    </source>
</evidence>